<dbReference type="AlphaFoldDB" id="A0A0F9TMY0"/>
<name>A0A0F9TMY0_9ZZZZ</name>
<accession>A0A0F9TMY0</accession>
<evidence type="ECO:0000313" key="1">
    <source>
        <dbReference type="EMBL" id="KKN80639.1"/>
    </source>
</evidence>
<dbReference type="EMBL" id="LAZR01000227">
    <property type="protein sequence ID" value="KKN80639.1"/>
    <property type="molecule type" value="Genomic_DNA"/>
</dbReference>
<reference evidence="1" key="1">
    <citation type="journal article" date="2015" name="Nature">
        <title>Complex archaea that bridge the gap between prokaryotes and eukaryotes.</title>
        <authorList>
            <person name="Spang A."/>
            <person name="Saw J.H."/>
            <person name="Jorgensen S.L."/>
            <person name="Zaremba-Niedzwiedzka K."/>
            <person name="Martijn J."/>
            <person name="Lind A.E."/>
            <person name="van Eijk R."/>
            <person name="Schleper C."/>
            <person name="Guy L."/>
            <person name="Ettema T.J."/>
        </authorList>
    </citation>
    <scope>NUCLEOTIDE SEQUENCE</scope>
</reference>
<sequence>MYLDIFRVGIGDKIALCALTEKHTMRVPGNISGNRAKRLIALGFACPSKCRKMEWRGLSFSEIRITKTGQQANVELNILRVRA</sequence>
<gene>
    <name evidence="1" type="ORF">LCGC14_0327310</name>
</gene>
<organism evidence="1">
    <name type="scientific">marine sediment metagenome</name>
    <dbReference type="NCBI Taxonomy" id="412755"/>
    <lineage>
        <taxon>unclassified sequences</taxon>
        <taxon>metagenomes</taxon>
        <taxon>ecological metagenomes</taxon>
    </lineage>
</organism>
<comment type="caution">
    <text evidence="1">The sequence shown here is derived from an EMBL/GenBank/DDBJ whole genome shotgun (WGS) entry which is preliminary data.</text>
</comment>
<proteinExistence type="predicted"/>
<protein>
    <submittedName>
        <fullName evidence="1">Uncharacterized protein</fullName>
    </submittedName>
</protein>